<proteinExistence type="predicted"/>
<keyword evidence="2" id="KW-1185">Reference proteome</keyword>
<protein>
    <recommendedName>
        <fullName evidence="3">Protein kinase domain-containing protein</fullName>
    </recommendedName>
</protein>
<reference evidence="1 2" key="1">
    <citation type="submission" date="2016-03" db="EMBL/GenBank/DDBJ databases">
        <title>Whole genome sequencing of Grifola frondosa 9006-11.</title>
        <authorList>
            <person name="Min B."/>
            <person name="Park H."/>
            <person name="Kim J.-G."/>
            <person name="Cho H."/>
            <person name="Oh Y.-L."/>
            <person name="Kong W.-S."/>
            <person name="Choi I.-G."/>
        </authorList>
    </citation>
    <scope>NUCLEOTIDE SEQUENCE [LARGE SCALE GENOMIC DNA]</scope>
    <source>
        <strain evidence="1 2">9006-11</strain>
    </source>
</reference>
<dbReference type="Proteomes" id="UP000092993">
    <property type="component" value="Unassembled WGS sequence"/>
</dbReference>
<gene>
    <name evidence="1" type="ORF">A0H81_05262</name>
</gene>
<accession>A0A1C7MEL6</accession>
<evidence type="ECO:0000313" key="2">
    <source>
        <dbReference type="Proteomes" id="UP000092993"/>
    </source>
</evidence>
<organism evidence="1 2">
    <name type="scientific">Grifola frondosa</name>
    <name type="common">Maitake</name>
    <name type="synonym">Polyporus frondosus</name>
    <dbReference type="NCBI Taxonomy" id="5627"/>
    <lineage>
        <taxon>Eukaryota</taxon>
        <taxon>Fungi</taxon>
        <taxon>Dikarya</taxon>
        <taxon>Basidiomycota</taxon>
        <taxon>Agaricomycotina</taxon>
        <taxon>Agaricomycetes</taxon>
        <taxon>Polyporales</taxon>
        <taxon>Grifolaceae</taxon>
        <taxon>Grifola</taxon>
    </lineage>
</organism>
<evidence type="ECO:0000313" key="1">
    <source>
        <dbReference type="EMBL" id="OBZ74836.1"/>
    </source>
</evidence>
<dbReference type="EMBL" id="LUGG01000005">
    <property type="protein sequence ID" value="OBZ74836.1"/>
    <property type="molecule type" value="Genomic_DNA"/>
</dbReference>
<dbReference type="AlphaFoldDB" id="A0A1C7MEL6"/>
<comment type="caution">
    <text evidence="1">The sequence shown here is derived from an EMBL/GenBank/DDBJ whole genome shotgun (WGS) entry which is preliminary data.</text>
</comment>
<sequence length="137" mass="15606">MSTLRFPTSPSDEASMEFYELKCIIPSADATTKFEIRDAKLIHCANSTVYHGTLVSDGKSRDIICKLVTTKHQMKRVIAKAGFYSNEFKKLQGVMVLHFHGLFMGEMMDEEDMTCLVLDYVGKHLTRCLLTMNAQFR</sequence>
<evidence type="ECO:0008006" key="3">
    <source>
        <dbReference type="Google" id="ProtNLM"/>
    </source>
</evidence>
<name>A0A1C7MEL6_GRIFR</name>